<evidence type="ECO:0000313" key="2">
    <source>
        <dbReference type="EMBL" id="MBP0464944.1"/>
    </source>
</evidence>
<organism evidence="2 3">
    <name type="scientific">Roseomonas nitratireducens</name>
    <dbReference type="NCBI Taxonomy" id="2820810"/>
    <lineage>
        <taxon>Bacteria</taxon>
        <taxon>Pseudomonadati</taxon>
        <taxon>Pseudomonadota</taxon>
        <taxon>Alphaproteobacteria</taxon>
        <taxon>Acetobacterales</taxon>
        <taxon>Roseomonadaceae</taxon>
        <taxon>Roseomonas</taxon>
    </lineage>
</organism>
<proteinExistence type="predicted"/>
<comment type="caution">
    <text evidence="2">The sequence shown here is derived from an EMBL/GenBank/DDBJ whole genome shotgun (WGS) entry which is preliminary data.</text>
</comment>
<evidence type="ECO:0000256" key="1">
    <source>
        <dbReference type="SAM" id="Phobius"/>
    </source>
</evidence>
<keyword evidence="1" id="KW-0472">Membrane</keyword>
<reference evidence="2 3" key="1">
    <citation type="submission" date="2021-03" db="EMBL/GenBank/DDBJ databases">
        <authorList>
            <person name="So Y."/>
        </authorList>
    </citation>
    <scope>NUCLEOTIDE SEQUENCE [LARGE SCALE GENOMIC DNA]</scope>
    <source>
        <strain evidence="2 3">PWR1</strain>
    </source>
</reference>
<dbReference type="EMBL" id="JAGIYZ010000012">
    <property type="protein sequence ID" value="MBP0464944.1"/>
    <property type="molecule type" value="Genomic_DNA"/>
</dbReference>
<accession>A0ABS4AUA6</accession>
<feature type="transmembrane region" description="Helical" evidence="1">
    <location>
        <begin position="67"/>
        <end position="92"/>
    </location>
</feature>
<evidence type="ECO:0000313" key="3">
    <source>
        <dbReference type="Proteomes" id="UP000680815"/>
    </source>
</evidence>
<keyword evidence="1" id="KW-1133">Transmembrane helix</keyword>
<keyword evidence="1" id="KW-0812">Transmembrane</keyword>
<keyword evidence="3" id="KW-1185">Reference proteome</keyword>
<dbReference type="RefSeq" id="WP_209352337.1">
    <property type="nucleotide sequence ID" value="NZ_JAGIYZ010000012.1"/>
</dbReference>
<protein>
    <submittedName>
        <fullName evidence="2">Uncharacterized protein</fullName>
    </submittedName>
</protein>
<dbReference type="Proteomes" id="UP000680815">
    <property type="component" value="Unassembled WGS sequence"/>
</dbReference>
<name>A0ABS4AUA6_9PROT</name>
<feature type="transmembrane region" description="Helical" evidence="1">
    <location>
        <begin position="42"/>
        <end position="60"/>
    </location>
</feature>
<gene>
    <name evidence="2" type="ORF">J5Y09_13560</name>
</gene>
<sequence length="140" mass="14881">MAWLLLALSVATLVATALLAARSQRLRQRAPDALDRAFEDGLASGGGGEFALLLLPGLLLRKRAQRVLFIALLLLLTTAVGALHIGLLMQAIADPSPRMGLSEVFLWAGTLFMLSLGVLALTFVVVQLREAGRVRRAPGA</sequence>
<feature type="transmembrane region" description="Helical" evidence="1">
    <location>
        <begin position="104"/>
        <end position="126"/>
    </location>
</feature>